<dbReference type="GO" id="GO:0008519">
    <property type="term" value="F:ammonium channel activity"/>
    <property type="evidence" value="ECO:0007669"/>
    <property type="project" value="InterPro"/>
</dbReference>
<dbReference type="PANTHER" id="PTHR11730:SF60">
    <property type="entry name" value="RH50, ISOFORM D"/>
    <property type="match status" value="1"/>
</dbReference>
<feature type="transmembrane region" description="Helical" evidence="6">
    <location>
        <begin position="527"/>
        <end position="545"/>
    </location>
</feature>
<reference evidence="9" key="1">
    <citation type="submission" date="2021-02" db="EMBL/GenBank/DDBJ databases">
        <authorList>
            <person name="Dougan E. K."/>
            <person name="Rhodes N."/>
            <person name="Thang M."/>
            <person name="Chan C."/>
        </authorList>
    </citation>
    <scope>NUCLEOTIDE SEQUENCE</scope>
</reference>
<dbReference type="PRINTS" id="PR00342">
    <property type="entry name" value="RHESUSRHD"/>
</dbReference>
<feature type="domain" description="HPP transmembrane region" evidence="8">
    <location>
        <begin position="268"/>
        <end position="428"/>
    </location>
</feature>
<feature type="transmembrane region" description="Helical" evidence="6">
    <location>
        <begin position="565"/>
        <end position="582"/>
    </location>
</feature>
<feature type="transmembrane region" description="Helical" evidence="6">
    <location>
        <begin position="713"/>
        <end position="730"/>
    </location>
</feature>
<feature type="transmembrane region" description="Helical" evidence="6">
    <location>
        <begin position="503"/>
        <end position="522"/>
    </location>
</feature>
<dbReference type="OrthoDB" id="534912at2759"/>
<evidence type="ECO:0000259" key="8">
    <source>
        <dbReference type="Pfam" id="PF04982"/>
    </source>
</evidence>
<feature type="transmembrane region" description="Helical" evidence="6">
    <location>
        <begin position="187"/>
        <end position="208"/>
    </location>
</feature>
<feature type="transmembrane region" description="Helical" evidence="6">
    <location>
        <begin position="469"/>
        <end position="488"/>
    </location>
</feature>
<dbReference type="Proteomes" id="UP000601435">
    <property type="component" value="Unassembled WGS sequence"/>
</dbReference>
<gene>
    <name evidence="9" type="primary">RHAG</name>
    <name evidence="9" type="ORF">SNEC2469_LOCUS3271</name>
</gene>
<feature type="transmembrane region" description="Helical" evidence="6">
    <location>
        <begin position="763"/>
        <end position="780"/>
    </location>
</feature>
<name>A0A812KCZ1_9DINO</name>
<dbReference type="Pfam" id="PF04982">
    <property type="entry name" value="TM_HPP"/>
    <property type="match status" value="2"/>
</dbReference>
<keyword evidence="10" id="KW-1185">Reference proteome</keyword>
<organism evidence="9 10">
    <name type="scientific">Symbiodinium necroappetens</name>
    <dbReference type="NCBI Taxonomy" id="1628268"/>
    <lineage>
        <taxon>Eukaryota</taxon>
        <taxon>Sar</taxon>
        <taxon>Alveolata</taxon>
        <taxon>Dinophyceae</taxon>
        <taxon>Suessiales</taxon>
        <taxon>Symbiodiniaceae</taxon>
        <taxon>Symbiodinium</taxon>
    </lineage>
</organism>
<dbReference type="GO" id="GO:0097272">
    <property type="term" value="P:ammonium homeostasis"/>
    <property type="evidence" value="ECO:0007669"/>
    <property type="project" value="TreeGrafter"/>
</dbReference>
<feature type="transmembrane region" description="Helical" evidence="6">
    <location>
        <begin position="323"/>
        <end position="341"/>
    </location>
</feature>
<dbReference type="SUPFAM" id="SSF111352">
    <property type="entry name" value="Ammonium transporter"/>
    <property type="match status" value="1"/>
</dbReference>
<evidence type="ECO:0000259" key="7">
    <source>
        <dbReference type="Pfam" id="PF00909"/>
    </source>
</evidence>
<feature type="transmembrane region" description="Helical" evidence="6">
    <location>
        <begin position="682"/>
        <end position="701"/>
    </location>
</feature>
<dbReference type="InterPro" id="IPR024041">
    <property type="entry name" value="NH4_transpt_AmtB-like_dom"/>
</dbReference>
<dbReference type="InterPro" id="IPR058581">
    <property type="entry name" value="TM_HPP"/>
</dbReference>
<comment type="similarity">
    <text evidence="2">Belongs to the ammonium transporter (TC 2.A.49) family. Rh subfamily.</text>
</comment>
<feature type="transmembrane region" description="Helical" evidence="6">
    <location>
        <begin position="656"/>
        <end position="676"/>
    </location>
</feature>
<evidence type="ECO:0000256" key="6">
    <source>
        <dbReference type="SAM" id="Phobius"/>
    </source>
</evidence>
<dbReference type="InterPro" id="IPR029020">
    <property type="entry name" value="Ammonium/urea_transptr"/>
</dbReference>
<evidence type="ECO:0000256" key="1">
    <source>
        <dbReference type="ARBA" id="ARBA00004141"/>
    </source>
</evidence>
<feature type="transmembrane region" description="Helical" evidence="6">
    <location>
        <begin position="268"/>
        <end position="287"/>
    </location>
</feature>
<feature type="transmembrane region" description="Helical" evidence="6">
    <location>
        <begin position="347"/>
        <end position="364"/>
    </location>
</feature>
<dbReference type="AlphaFoldDB" id="A0A812KCZ1"/>
<keyword evidence="4 6" id="KW-1133">Transmembrane helix</keyword>
<proteinExistence type="inferred from homology"/>
<dbReference type="Gene3D" id="1.10.3430.10">
    <property type="entry name" value="Ammonium transporter AmtB like domains"/>
    <property type="match status" value="1"/>
</dbReference>
<feature type="transmembrane region" description="Helical" evidence="6">
    <location>
        <begin position="736"/>
        <end position="756"/>
    </location>
</feature>
<comment type="subcellular location">
    <subcellularLocation>
        <location evidence="1">Membrane</location>
        <topology evidence="1">Multi-pass membrane protein</topology>
    </subcellularLocation>
</comment>
<feature type="transmembrane region" description="Helical" evidence="6">
    <location>
        <begin position="589"/>
        <end position="606"/>
    </location>
</feature>
<evidence type="ECO:0000256" key="4">
    <source>
        <dbReference type="ARBA" id="ARBA00022989"/>
    </source>
</evidence>
<sequence length="856" mass="91168">MGTGKDEACRGLTARDSSEHDYILYENETFSGCQRRCRIASDVCQGIDFGPDGTCEVWTHSAGIRATVPLMGHSCYIFAPSDFESVGGENQACRGRTWYDNSPSYYTHVRDQSLDSCKSLCRGMGTRCKGIEFGSCAGLVKILPVSLELQAALAVAATIAAQELSGSVHPAGAANAVIFLEAQSCSWPSFACMCASATVLLVVVAALFNNTCMDRLYPQAWWPSPAVESEPGSSPKPPVGFIVDAPQQWLPTYLLKLRGAGNRGPVPVSYAHTCFSSLAAFAYMLSVASLNDLLGWTPASLVGPAAASVSVFSDWRGASSQPWPCVVGCVLGAASGSLFLLEASEGGSAFAGHLWMPAAMAVAFSAALQELAFAKIPAGGSIALSIIVMPEARRWGWSFVLQPGVLSTCLLVIYGALLNNLQETRLYPRHWPWQRATPGLPQQGYSERVLQRHRSEVEKTPFSALAKTNVGLLMVLSQIVFLIFLMFAKLDKTSVDVVEKFDHVAGLSLLTVVGLGFMRAFAKAHGLGAVVFCLVITSLAIQWSMVLESLLNQTVLSIGLDSLSSGYFAAATALVSFGALIGKVSLRQIFMVLLIELPCYCWTRSGGLSSDRVPHVHPDGLEGLQIHLFGALFGYSAACLLGPFEMDWLHQGSYGLDLVSLLGTLCFWICFPSIGYGSRTQHAHIIVVLALLGSTVAAFVADSLCDSGKMSVACIRTAVLAGGIAISAVAETVDPGLAVMVGSMAGTISVLGNRFLSRSSVDTCGVLFAHGMPALLGWILYASPVLQHSAKAPENPALQLSRLCSCAVTAILSGCFCGYLLRRTRSESQDLATSDETIWVCAEDMPQGSATYRPIK</sequence>
<comment type="caution">
    <text evidence="9">The sequence shown here is derived from an EMBL/GenBank/DDBJ whole genome shotgun (WGS) entry which is preliminary data.</text>
</comment>
<feature type="transmembrane region" description="Helical" evidence="6">
    <location>
        <begin position="800"/>
        <end position="821"/>
    </location>
</feature>
<evidence type="ECO:0000313" key="10">
    <source>
        <dbReference type="Proteomes" id="UP000601435"/>
    </source>
</evidence>
<keyword evidence="5 6" id="KW-0472">Membrane</keyword>
<evidence type="ECO:0000313" key="9">
    <source>
        <dbReference type="EMBL" id="CAE7227040.1"/>
    </source>
</evidence>
<evidence type="ECO:0000256" key="5">
    <source>
        <dbReference type="ARBA" id="ARBA00023136"/>
    </source>
</evidence>
<accession>A0A812KCZ1</accession>
<feature type="domain" description="HPP transmembrane region" evidence="8">
    <location>
        <begin position="147"/>
        <end position="218"/>
    </location>
</feature>
<keyword evidence="3 6" id="KW-0812">Transmembrane</keyword>
<evidence type="ECO:0000256" key="3">
    <source>
        <dbReference type="ARBA" id="ARBA00022692"/>
    </source>
</evidence>
<dbReference type="EMBL" id="CAJNJA010007631">
    <property type="protein sequence ID" value="CAE7227040.1"/>
    <property type="molecule type" value="Genomic_DNA"/>
</dbReference>
<feature type="transmembrane region" description="Helical" evidence="6">
    <location>
        <begin position="626"/>
        <end position="644"/>
    </location>
</feature>
<dbReference type="PANTHER" id="PTHR11730">
    <property type="entry name" value="AMMONIUM TRANSPORTER"/>
    <property type="match status" value="1"/>
</dbReference>
<protein>
    <submittedName>
        <fullName evidence="9">RHAG protein</fullName>
    </submittedName>
</protein>
<feature type="transmembrane region" description="Helical" evidence="6">
    <location>
        <begin position="395"/>
        <end position="417"/>
    </location>
</feature>
<dbReference type="InterPro" id="IPR002229">
    <property type="entry name" value="RhesusRHD"/>
</dbReference>
<feature type="domain" description="Ammonium transporter AmtB-like" evidence="7">
    <location>
        <begin position="506"/>
        <end position="790"/>
    </location>
</feature>
<evidence type="ECO:0000256" key="2">
    <source>
        <dbReference type="ARBA" id="ARBA00011036"/>
    </source>
</evidence>
<dbReference type="GO" id="GO:0005886">
    <property type="term" value="C:plasma membrane"/>
    <property type="evidence" value="ECO:0007669"/>
    <property type="project" value="InterPro"/>
</dbReference>
<dbReference type="Pfam" id="PF00909">
    <property type="entry name" value="Ammonium_transp"/>
    <property type="match status" value="1"/>
</dbReference>